<keyword evidence="4" id="KW-1185">Reference proteome</keyword>
<dbReference type="AlphaFoldDB" id="A0A540WMA5"/>
<sequence length="290" mass="30259">MRTLSKRLVAPLLLLSTTTPARAASGDDWLGSDKPKHFAACFVLAGVGYGAGALLFEPPEARLWTGAGLALGVGVGKELYDLGRGTRFSLKDLAWDAAGTATGLGVAWLVDRFVFGPPSGVDAAATLRRDVPLVVLVPGGRGVGPGRQEVFVGTRARFDESQQLLALHERLHRHQGTALSRASSGDEHGDLSSGALPQAAGGHDPDGVGEPSLAQRALEPARQLDATRPGAAAHQALATDEHLDVLGRLVRLPSAFIPHPSSSSSSEPGTSAARHGADAPLRNDLVQRRR</sequence>
<dbReference type="PANTHER" id="PTHR35462:SF2">
    <property type="entry name" value="TRANSMEMBRANE PROTEIN"/>
    <property type="match status" value="1"/>
</dbReference>
<dbReference type="RefSeq" id="WP_141648062.1">
    <property type="nucleotide sequence ID" value="NZ_VIFM01000276.1"/>
</dbReference>
<dbReference type="OrthoDB" id="5522736at2"/>
<evidence type="ECO:0008006" key="5">
    <source>
        <dbReference type="Google" id="ProtNLM"/>
    </source>
</evidence>
<dbReference type="EMBL" id="VIFM01000276">
    <property type="protein sequence ID" value="TQF10152.1"/>
    <property type="molecule type" value="Genomic_DNA"/>
</dbReference>
<dbReference type="Proteomes" id="UP000315369">
    <property type="component" value="Unassembled WGS sequence"/>
</dbReference>
<feature type="region of interest" description="Disordered" evidence="1">
    <location>
        <begin position="255"/>
        <end position="290"/>
    </location>
</feature>
<feature type="region of interest" description="Disordered" evidence="1">
    <location>
        <begin position="175"/>
        <end position="211"/>
    </location>
</feature>
<protein>
    <recommendedName>
        <fullName evidence="5">Lipoprotein</fullName>
    </recommendedName>
</protein>
<accession>A0A540WMA5</accession>
<comment type="caution">
    <text evidence="3">The sequence shown here is derived from an EMBL/GenBank/DDBJ whole genome shotgun (WGS) entry which is preliminary data.</text>
</comment>
<dbReference type="PANTHER" id="PTHR35462">
    <property type="match status" value="1"/>
</dbReference>
<gene>
    <name evidence="3" type="ORF">FJV41_40955</name>
</gene>
<feature type="compositionally biased region" description="Low complexity" evidence="1">
    <location>
        <begin position="255"/>
        <end position="271"/>
    </location>
</feature>
<reference evidence="3 4" key="1">
    <citation type="submission" date="2019-06" db="EMBL/GenBank/DDBJ databases">
        <authorList>
            <person name="Livingstone P."/>
            <person name="Whitworth D."/>
        </authorList>
    </citation>
    <scope>NUCLEOTIDE SEQUENCE [LARGE SCALE GENOMIC DNA]</scope>
    <source>
        <strain evidence="3 4">AM401</strain>
    </source>
</reference>
<keyword evidence="2" id="KW-0732">Signal</keyword>
<evidence type="ECO:0000256" key="1">
    <source>
        <dbReference type="SAM" id="MobiDB-lite"/>
    </source>
</evidence>
<evidence type="ECO:0000313" key="3">
    <source>
        <dbReference type="EMBL" id="TQF10152.1"/>
    </source>
</evidence>
<proteinExistence type="predicted"/>
<name>A0A540WMA5_9BACT</name>
<feature type="signal peptide" evidence="2">
    <location>
        <begin position="1"/>
        <end position="23"/>
    </location>
</feature>
<feature type="chain" id="PRO_5021733784" description="Lipoprotein" evidence="2">
    <location>
        <begin position="24"/>
        <end position="290"/>
    </location>
</feature>
<evidence type="ECO:0000313" key="4">
    <source>
        <dbReference type="Proteomes" id="UP000315369"/>
    </source>
</evidence>
<evidence type="ECO:0000256" key="2">
    <source>
        <dbReference type="SAM" id="SignalP"/>
    </source>
</evidence>
<organism evidence="3 4">
    <name type="scientific">Myxococcus llanfairpwllgwyngyllgogerychwyrndrobwllllantysiliogogogochensis</name>
    <dbReference type="NCBI Taxonomy" id="2590453"/>
    <lineage>
        <taxon>Bacteria</taxon>
        <taxon>Pseudomonadati</taxon>
        <taxon>Myxococcota</taxon>
        <taxon>Myxococcia</taxon>
        <taxon>Myxococcales</taxon>
        <taxon>Cystobacterineae</taxon>
        <taxon>Myxococcaceae</taxon>
        <taxon>Myxococcus</taxon>
    </lineage>
</organism>